<proteinExistence type="predicted"/>
<accession>C6SF92</accession>
<reference evidence="1" key="1">
    <citation type="journal article" date="2008" name="Proc. Natl. Acad. Sci. U.S.A.">
        <title>Whole-genome comparison of disease and carriage strains provides insights into virulence evolution in Neisseria meningitidis.</title>
        <authorList>
            <person name="Schoen C."/>
            <person name="Blom J."/>
            <person name="Claus H."/>
            <person name="Schramm-Glueck A."/>
            <person name="Brandt P."/>
            <person name="Mueller T."/>
            <person name="Goesmann A."/>
            <person name="Joseph B."/>
            <person name="Konietzny S."/>
            <person name="Kurzai O."/>
            <person name="Schmitt C."/>
            <person name="Friedrich T."/>
            <person name="Linke B."/>
            <person name="Vogel U."/>
            <person name="Frosch M."/>
        </authorList>
    </citation>
    <scope>NUCLEOTIDE SEQUENCE</scope>
    <source>
        <strain evidence="1">Alpha153</strain>
    </source>
</reference>
<gene>
    <name evidence="1" type="ORF">NME_1960</name>
</gene>
<dbReference type="AlphaFoldDB" id="C6SF92"/>
<sequence>MMLFFWINGNADWADFRRILYTAQQILSNF</sequence>
<dbReference type="EMBL" id="AM889137">
    <property type="protein sequence ID" value="CBA08865.1"/>
    <property type="molecule type" value="Genomic_DNA"/>
</dbReference>
<protein>
    <submittedName>
        <fullName evidence="1">Uncharacterized protein</fullName>
    </submittedName>
</protein>
<organism evidence="1">
    <name type="scientific">Neisseria meningitidis alpha153</name>
    <dbReference type="NCBI Taxonomy" id="663926"/>
    <lineage>
        <taxon>Bacteria</taxon>
        <taxon>Pseudomonadati</taxon>
        <taxon>Pseudomonadota</taxon>
        <taxon>Betaproteobacteria</taxon>
        <taxon>Neisseriales</taxon>
        <taxon>Neisseriaceae</taxon>
        <taxon>Neisseria</taxon>
    </lineage>
</organism>
<evidence type="ECO:0000313" key="1">
    <source>
        <dbReference type="EMBL" id="CBA08865.1"/>
    </source>
</evidence>
<name>C6SF92_NEIME</name>